<dbReference type="OrthoDB" id="5966500at2759"/>
<dbReference type="EMBL" id="KV426019">
    <property type="protein sequence ID" value="KZV91834.1"/>
    <property type="molecule type" value="Genomic_DNA"/>
</dbReference>
<dbReference type="InterPro" id="IPR001245">
    <property type="entry name" value="Ser-Thr/Tyr_kinase_cat_dom"/>
</dbReference>
<dbReference type="Gene3D" id="1.10.510.10">
    <property type="entry name" value="Transferase(Phosphotransferase) domain 1"/>
    <property type="match status" value="1"/>
</dbReference>
<dbReference type="InterPro" id="IPR051681">
    <property type="entry name" value="Ser/Thr_Kinases-Pseudokinases"/>
</dbReference>
<dbReference type="InterPro" id="IPR000719">
    <property type="entry name" value="Prot_kinase_dom"/>
</dbReference>
<evidence type="ECO:0000313" key="2">
    <source>
        <dbReference type="EMBL" id="KZV91834.1"/>
    </source>
</evidence>
<protein>
    <submittedName>
        <fullName evidence="2">Kinase-like protein</fullName>
    </submittedName>
</protein>
<dbReference type="Pfam" id="PF07714">
    <property type="entry name" value="PK_Tyr_Ser-Thr"/>
    <property type="match status" value="1"/>
</dbReference>
<keyword evidence="3" id="KW-1185">Reference proteome</keyword>
<name>A0A165HE31_EXIGL</name>
<evidence type="ECO:0000313" key="3">
    <source>
        <dbReference type="Proteomes" id="UP000077266"/>
    </source>
</evidence>
<keyword evidence="2" id="KW-0418">Kinase</keyword>
<keyword evidence="2" id="KW-0808">Transferase</keyword>
<organism evidence="2 3">
    <name type="scientific">Exidia glandulosa HHB12029</name>
    <dbReference type="NCBI Taxonomy" id="1314781"/>
    <lineage>
        <taxon>Eukaryota</taxon>
        <taxon>Fungi</taxon>
        <taxon>Dikarya</taxon>
        <taxon>Basidiomycota</taxon>
        <taxon>Agaricomycotina</taxon>
        <taxon>Agaricomycetes</taxon>
        <taxon>Auriculariales</taxon>
        <taxon>Exidiaceae</taxon>
        <taxon>Exidia</taxon>
    </lineage>
</organism>
<dbReference type="CDD" id="cd21037">
    <property type="entry name" value="MLKL_NTD"/>
    <property type="match status" value="1"/>
</dbReference>
<evidence type="ECO:0000259" key="1">
    <source>
        <dbReference type="PROSITE" id="PS50011"/>
    </source>
</evidence>
<sequence length="495" mass="55270">MYSRCANMKKCKAQCESFADFCAEVLIAIDVATKDVRAMDDSGQADQHLRRLRSLLEAALADMEKFEKWNSFEAVLFQPKAKQAIKDHSQTLLRSFLFFGFTAQLALPKWTTRQILAEQEDLNRLIVEVNSNPRPPPSTPAGSAYEVYESLPPPSPPLHPEHIDDKAELLRILQLRLHAEPEGTELHAVYASTILALQRASGESLLPLADLCGETSKVGPAPLHSHGPFEVWKGLWLNDKHTIVALKCLRDRRALSPAALVRFQRQVEIIHKVKHQHIVPFYGVSYVDKAITALVTPWMKNGNILAYLSEHPRADSTLLMLQVARGLAHLHAQSPIIVHRSVLPTNILINDEEEAVISDFGLAKALQDASPDSHAYTESSGASEAMRYMAAELNDETNDGYGRYGPPADVYAWAMSYLRVLSGKVPFHNVKQVGRVVIMVNKGMSPKRADYGVNTFTDAVWALLMRCWDKDPASRPTMEQVVSALREMRPDIELA</sequence>
<dbReference type="AlphaFoldDB" id="A0A165HE31"/>
<dbReference type="InterPro" id="IPR059179">
    <property type="entry name" value="MLKL-like_MCAfunc"/>
</dbReference>
<dbReference type="STRING" id="1314781.A0A165HE31"/>
<dbReference type="PROSITE" id="PS50011">
    <property type="entry name" value="PROTEIN_KINASE_DOM"/>
    <property type="match status" value="1"/>
</dbReference>
<accession>A0A165HE31</accession>
<dbReference type="InterPro" id="IPR011009">
    <property type="entry name" value="Kinase-like_dom_sf"/>
</dbReference>
<feature type="domain" description="Protein kinase" evidence="1">
    <location>
        <begin position="195"/>
        <end position="492"/>
    </location>
</feature>
<dbReference type="Proteomes" id="UP000077266">
    <property type="component" value="Unassembled WGS sequence"/>
</dbReference>
<gene>
    <name evidence="2" type="ORF">EXIGLDRAFT_836814</name>
</gene>
<dbReference type="GO" id="GO:0004674">
    <property type="term" value="F:protein serine/threonine kinase activity"/>
    <property type="evidence" value="ECO:0007669"/>
    <property type="project" value="TreeGrafter"/>
</dbReference>
<reference evidence="2 3" key="1">
    <citation type="journal article" date="2016" name="Mol. Biol. Evol.">
        <title>Comparative Genomics of Early-Diverging Mushroom-Forming Fungi Provides Insights into the Origins of Lignocellulose Decay Capabilities.</title>
        <authorList>
            <person name="Nagy L.G."/>
            <person name="Riley R."/>
            <person name="Tritt A."/>
            <person name="Adam C."/>
            <person name="Daum C."/>
            <person name="Floudas D."/>
            <person name="Sun H."/>
            <person name="Yadav J.S."/>
            <person name="Pangilinan J."/>
            <person name="Larsson K.H."/>
            <person name="Matsuura K."/>
            <person name="Barry K."/>
            <person name="Labutti K."/>
            <person name="Kuo R."/>
            <person name="Ohm R.A."/>
            <person name="Bhattacharya S.S."/>
            <person name="Shirouzu T."/>
            <person name="Yoshinaga Y."/>
            <person name="Martin F.M."/>
            <person name="Grigoriev I.V."/>
            <person name="Hibbett D.S."/>
        </authorList>
    </citation>
    <scope>NUCLEOTIDE SEQUENCE [LARGE SCALE GENOMIC DNA]</scope>
    <source>
        <strain evidence="2 3">HHB12029</strain>
    </source>
</reference>
<proteinExistence type="predicted"/>
<dbReference type="GO" id="GO:0005524">
    <property type="term" value="F:ATP binding"/>
    <property type="evidence" value="ECO:0007669"/>
    <property type="project" value="InterPro"/>
</dbReference>
<dbReference type="InParanoid" id="A0A165HE31"/>
<dbReference type="PANTHER" id="PTHR44329">
    <property type="entry name" value="SERINE/THREONINE-PROTEIN KINASE TNNI3K-RELATED"/>
    <property type="match status" value="1"/>
</dbReference>
<dbReference type="SUPFAM" id="SSF56112">
    <property type="entry name" value="Protein kinase-like (PK-like)"/>
    <property type="match status" value="1"/>
</dbReference>